<dbReference type="InterPro" id="IPR008983">
    <property type="entry name" value="Tumour_necrosis_fac-like_dom"/>
</dbReference>
<feature type="domain" description="C1q" evidence="6">
    <location>
        <begin position="140"/>
        <end position="270"/>
    </location>
</feature>
<dbReference type="InterPro" id="IPR001073">
    <property type="entry name" value="C1q_dom"/>
</dbReference>
<comment type="subcellular location">
    <subcellularLocation>
        <location evidence="1">Secreted</location>
    </subcellularLocation>
</comment>
<dbReference type="Pfam" id="PF01391">
    <property type="entry name" value="Collagen"/>
    <property type="match status" value="1"/>
</dbReference>
<feature type="region of interest" description="Disordered" evidence="5">
    <location>
        <begin position="62"/>
        <end position="140"/>
    </location>
</feature>
<reference evidence="7" key="2">
    <citation type="submission" date="2021-03" db="UniProtKB">
        <authorList>
            <consortium name="Ensembl"/>
        </authorList>
    </citation>
    <scope>IDENTIFICATION</scope>
</reference>
<dbReference type="PRINTS" id="PR00007">
    <property type="entry name" value="COMPLEMNTC1Q"/>
</dbReference>
<name>A0A803JLF3_XENTR</name>
<accession>A0A803JLF3</accession>
<dbReference type="PROSITE" id="PS50871">
    <property type="entry name" value="C1Q"/>
    <property type="match status" value="1"/>
</dbReference>
<evidence type="ECO:0000256" key="5">
    <source>
        <dbReference type="SAM" id="MobiDB-lite"/>
    </source>
</evidence>
<dbReference type="PANTHER" id="PTHR15427:SF29">
    <property type="entry name" value="COMPLEMENT C1Q SUBCOMPONENT SUBUNIT C"/>
    <property type="match status" value="1"/>
</dbReference>
<organism evidence="7">
    <name type="scientific">Xenopus tropicalis</name>
    <name type="common">Western clawed frog</name>
    <name type="synonym">Silurana tropicalis</name>
    <dbReference type="NCBI Taxonomy" id="8364"/>
    <lineage>
        <taxon>Eukaryota</taxon>
        <taxon>Metazoa</taxon>
        <taxon>Chordata</taxon>
        <taxon>Craniata</taxon>
        <taxon>Vertebrata</taxon>
        <taxon>Euteleostomi</taxon>
        <taxon>Amphibia</taxon>
        <taxon>Batrachia</taxon>
        <taxon>Anura</taxon>
        <taxon>Pipoidea</taxon>
        <taxon>Pipidae</taxon>
        <taxon>Xenopodinae</taxon>
        <taxon>Xenopus</taxon>
        <taxon>Silurana</taxon>
    </lineage>
</organism>
<dbReference type="AlphaFoldDB" id="A0A803JLF3"/>
<feature type="compositionally biased region" description="Basic and acidic residues" evidence="5">
    <location>
        <begin position="72"/>
        <end position="82"/>
    </location>
</feature>
<keyword evidence="3" id="KW-0732">Signal</keyword>
<evidence type="ECO:0000256" key="1">
    <source>
        <dbReference type="ARBA" id="ARBA00004613"/>
    </source>
</evidence>
<dbReference type="GO" id="GO:0005581">
    <property type="term" value="C:collagen trimer"/>
    <property type="evidence" value="ECO:0007669"/>
    <property type="project" value="UniProtKB-KW"/>
</dbReference>
<protein>
    <recommendedName>
        <fullName evidence="6">C1q domain-containing protein</fullName>
    </recommendedName>
</protein>
<reference evidence="7" key="1">
    <citation type="journal article" date="2010" name="Science">
        <title>The genome of the Western clawed frog Xenopus tropicalis.</title>
        <authorList>
            <person name="Hellsten U."/>
            <person name="Harland R.M."/>
            <person name="Gilchrist M.J."/>
            <person name="Hendrix D."/>
            <person name="Jurka J."/>
            <person name="Kapitonov V."/>
            <person name="Ovcharenko I."/>
            <person name="Putnam N.H."/>
            <person name="Shu S."/>
            <person name="Taher L."/>
            <person name="Blitz I.L."/>
            <person name="Blumberg B."/>
            <person name="Dichmann D.S."/>
            <person name="Dubchak I."/>
            <person name="Amaya E."/>
            <person name="Detter J.C."/>
            <person name="Fletcher R."/>
            <person name="Gerhard D.S."/>
            <person name="Goodstein D."/>
            <person name="Graves T."/>
            <person name="Grigoriev I.V."/>
            <person name="Grimwood J."/>
            <person name="Kawashima T."/>
            <person name="Lindquist E."/>
            <person name="Lucas S.M."/>
            <person name="Mead P.E."/>
            <person name="Mitros T."/>
            <person name="Ogino H."/>
            <person name="Ohta Y."/>
            <person name="Poliakov A.V."/>
            <person name="Pollet N."/>
            <person name="Robert J."/>
            <person name="Salamov A."/>
            <person name="Sater A.K."/>
            <person name="Schmutz J."/>
            <person name="Terry A."/>
            <person name="Vize P.D."/>
            <person name="Warren W.C."/>
            <person name="Wells D."/>
            <person name="Wills A."/>
            <person name="Wilson R.K."/>
            <person name="Zimmerman L.B."/>
            <person name="Zorn A.M."/>
            <person name="Grainger R."/>
            <person name="Grammer T."/>
            <person name="Khokha M.K."/>
            <person name="Richardson P.M."/>
            <person name="Rokhsar D.S."/>
        </authorList>
    </citation>
    <scope>NUCLEOTIDE SEQUENCE [LARGE SCALE GENOMIC DNA]</scope>
    <source>
        <strain evidence="7">Nigerian</strain>
    </source>
</reference>
<proteinExistence type="predicted"/>
<evidence type="ECO:0000259" key="6">
    <source>
        <dbReference type="PROSITE" id="PS50871"/>
    </source>
</evidence>
<keyword evidence="4" id="KW-0176">Collagen</keyword>
<feature type="compositionally biased region" description="Low complexity" evidence="5">
    <location>
        <begin position="105"/>
        <end position="121"/>
    </location>
</feature>
<dbReference type="GeneTree" id="ENSGT00940000161227"/>
<evidence type="ECO:0000313" key="7">
    <source>
        <dbReference type="Ensembl" id="ENSXETP00000108751"/>
    </source>
</evidence>
<dbReference type="SUPFAM" id="SSF49842">
    <property type="entry name" value="TNF-like"/>
    <property type="match status" value="1"/>
</dbReference>
<dbReference type="Gene3D" id="2.60.120.40">
    <property type="match status" value="1"/>
</dbReference>
<dbReference type="InterPro" id="IPR050392">
    <property type="entry name" value="Collagen/C1q_domain"/>
</dbReference>
<evidence type="ECO:0000256" key="3">
    <source>
        <dbReference type="ARBA" id="ARBA00022729"/>
    </source>
</evidence>
<evidence type="ECO:0000256" key="2">
    <source>
        <dbReference type="ARBA" id="ARBA00022525"/>
    </source>
</evidence>
<dbReference type="InterPro" id="IPR008160">
    <property type="entry name" value="Collagen"/>
</dbReference>
<dbReference type="InParanoid" id="A0A803JLF3"/>
<dbReference type="Pfam" id="PF00386">
    <property type="entry name" value="C1q"/>
    <property type="match status" value="1"/>
</dbReference>
<evidence type="ECO:0000256" key="4">
    <source>
        <dbReference type="ARBA" id="ARBA00023119"/>
    </source>
</evidence>
<keyword evidence="2" id="KW-0964">Secreted</keyword>
<dbReference type="PANTHER" id="PTHR15427">
    <property type="entry name" value="EMILIN ELASTIN MICROFIBRIL INTERFACE-LOCATED PROTEIN ELASTIN MICROFIBRIL INTERFACER"/>
    <property type="match status" value="1"/>
</dbReference>
<dbReference type="SMART" id="SM00110">
    <property type="entry name" value="C1Q"/>
    <property type="match status" value="1"/>
</dbReference>
<dbReference type="FunFam" id="2.60.120.40:FF:000001">
    <property type="entry name" value="Complement C1q B chain"/>
    <property type="match status" value="1"/>
</dbReference>
<sequence length="270" mass="28389">MEGGGEVLPRLLLRYLLVPVLLPSIQRGGTARRLMMMSLAAALGFLMLASSVGSVVSPCPAGLPGVPGFPGKDGRDGRRGPKGESGPMATTLHRSLKGDKGDTGPQGPLGKNGPKGPAGAAGEKGEQGEMGDTGSPGDHKRQYQSAFTVARLTNEHPVKNSPILFTREITNDHKDYDVTSGKFRCRIPGQYYFSFHVSHSANLCAALYVDGQAKASFCDHMSSAVQVASGGVLVALEAEQEVWLALNDYNGMIGTEGNDSVFSGFLVSPQ</sequence>
<dbReference type="Ensembl" id="ENSXETT00000106277">
    <property type="protein sequence ID" value="ENSXETP00000108751"/>
    <property type="gene ID" value="ENSXETG00000045552"/>
</dbReference>
<dbReference type="GO" id="GO:0005576">
    <property type="term" value="C:extracellular region"/>
    <property type="evidence" value="ECO:0007669"/>
    <property type="project" value="UniProtKB-SubCell"/>
</dbReference>